<feature type="region of interest" description="Disordered" evidence="1">
    <location>
        <begin position="495"/>
        <end position="514"/>
    </location>
</feature>
<accession>A0AAD8YH73</accession>
<dbReference type="EMBL" id="JATAAI010000006">
    <property type="protein sequence ID" value="KAK1745040.1"/>
    <property type="molecule type" value="Genomic_DNA"/>
</dbReference>
<evidence type="ECO:0000313" key="4">
    <source>
        <dbReference type="Proteomes" id="UP001224775"/>
    </source>
</evidence>
<name>A0AAD8YH73_9STRA</name>
<evidence type="ECO:0000313" key="3">
    <source>
        <dbReference type="EMBL" id="KAK1745040.1"/>
    </source>
</evidence>
<organism evidence="3 4">
    <name type="scientific">Skeletonema marinoi</name>
    <dbReference type="NCBI Taxonomy" id="267567"/>
    <lineage>
        <taxon>Eukaryota</taxon>
        <taxon>Sar</taxon>
        <taxon>Stramenopiles</taxon>
        <taxon>Ochrophyta</taxon>
        <taxon>Bacillariophyta</taxon>
        <taxon>Coscinodiscophyceae</taxon>
        <taxon>Thalassiosirophycidae</taxon>
        <taxon>Thalassiosirales</taxon>
        <taxon>Skeletonemataceae</taxon>
        <taxon>Skeletonema</taxon>
        <taxon>Skeletonema marinoi-dohrnii complex</taxon>
    </lineage>
</organism>
<dbReference type="AlphaFoldDB" id="A0AAD8YH73"/>
<dbReference type="GO" id="GO:0006307">
    <property type="term" value="P:DNA alkylation repair"/>
    <property type="evidence" value="ECO:0007669"/>
    <property type="project" value="InterPro"/>
</dbReference>
<sequence>MGEAIQLAKSISDHLYIAEKFIWLPTDDNLAPHLRTQLVHHEKRRRWGSQLLESLGQAALNEWENNPHEMLKSLGSKGDEHIWTDVRFLRMISSVALPMTDSIDRPDKEGIYIIQALKGLHVISGCIAPVAPDSAPALEVWIGIHRSISELIQSADKLFTTQNTLLKDVVEVRWAIRGLVARLQIANNGLYADGMEIAGGTMLFTTPNLNARTINLPFDILHHCLPWQMNSVENDSAPDYLGYPTKDLLPDFIRSIPFNFDTLTTRTGDSVIERRGTSWLAEEGIGALAYSGKLMRPMNIPTSVRETMRDIEQWCYQSETSSLSQLPTTLKIGNNLEFIWDDCTSSDMPYTELGQFVNADSNNIGGFFDCALTNHYPDGDSACKFHTDPEHGSHWHRVTAVVSCGQSRRFAFRPIPDASIWNDWDTTSQNANQPKDDTSCAPAALSLFPGDVVFMTRDCNDLFHHAVYSSQSSLSDHVDSSRVSLVLKRALDRNGKKGHGLAGEGRRARRNNSL</sequence>
<dbReference type="InterPro" id="IPR032854">
    <property type="entry name" value="ALKBH3"/>
</dbReference>
<evidence type="ECO:0000259" key="2">
    <source>
        <dbReference type="PROSITE" id="PS51471"/>
    </source>
</evidence>
<comment type="caution">
    <text evidence="3">The sequence shown here is derived from an EMBL/GenBank/DDBJ whole genome shotgun (WGS) entry which is preliminary data.</text>
</comment>
<dbReference type="Proteomes" id="UP001224775">
    <property type="component" value="Unassembled WGS sequence"/>
</dbReference>
<dbReference type="SUPFAM" id="SSF51197">
    <property type="entry name" value="Clavaminate synthase-like"/>
    <property type="match status" value="1"/>
</dbReference>
<proteinExistence type="predicted"/>
<evidence type="ECO:0000256" key="1">
    <source>
        <dbReference type="SAM" id="MobiDB-lite"/>
    </source>
</evidence>
<keyword evidence="4" id="KW-1185">Reference proteome</keyword>
<protein>
    <submittedName>
        <fullName evidence="3">2OG-Fe(II) oxygenase family protein</fullName>
    </submittedName>
</protein>
<dbReference type="GO" id="GO:0051213">
    <property type="term" value="F:dioxygenase activity"/>
    <property type="evidence" value="ECO:0007669"/>
    <property type="project" value="InterPro"/>
</dbReference>
<reference evidence="3" key="1">
    <citation type="submission" date="2023-06" db="EMBL/GenBank/DDBJ databases">
        <title>Survivors Of The Sea: Transcriptome response of Skeletonema marinoi to long-term dormancy.</title>
        <authorList>
            <person name="Pinder M.I.M."/>
            <person name="Kourtchenko O."/>
            <person name="Robertson E.K."/>
            <person name="Larsson T."/>
            <person name="Maumus F."/>
            <person name="Osuna-Cruz C.M."/>
            <person name="Vancaester E."/>
            <person name="Stenow R."/>
            <person name="Vandepoele K."/>
            <person name="Ploug H."/>
            <person name="Bruchert V."/>
            <person name="Godhe A."/>
            <person name="Topel M."/>
        </authorList>
    </citation>
    <scope>NUCLEOTIDE SEQUENCE</scope>
    <source>
        <strain evidence="3">R05AC</strain>
    </source>
</reference>
<feature type="domain" description="Fe2OG dioxygenase" evidence="2">
    <location>
        <begin position="367"/>
        <end position="495"/>
    </location>
</feature>
<dbReference type="InterPro" id="IPR037151">
    <property type="entry name" value="AlkB-like_sf"/>
</dbReference>
<dbReference type="Pfam" id="PF13532">
    <property type="entry name" value="2OG-FeII_Oxy_2"/>
    <property type="match status" value="1"/>
</dbReference>
<dbReference type="Gene3D" id="2.60.120.590">
    <property type="entry name" value="Alpha-ketoglutarate-dependent dioxygenase AlkB-like"/>
    <property type="match status" value="1"/>
</dbReference>
<dbReference type="PROSITE" id="PS51471">
    <property type="entry name" value="FE2OG_OXY"/>
    <property type="match status" value="1"/>
</dbReference>
<gene>
    <name evidence="3" type="ORF">QTG54_004331</name>
</gene>
<dbReference type="InterPro" id="IPR005123">
    <property type="entry name" value="Oxoglu/Fe-dep_dioxygenase_dom"/>
</dbReference>
<dbReference type="PANTHER" id="PTHR31212:SF4">
    <property type="entry name" value="ALPHA-KETOGLUTARATE-DEPENDENT DIOXYGENASE ALKB HOMOLOG 3"/>
    <property type="match status" value="1"/>
</dbReference>
<dbReference type="InterPro" id="IPR027450">
    <property type="entry name" value="AlkB-like"/>
</dbReference>
<dbReference type="PANTHER" id="PTHR31212">
    <property type="entry name" value="ALPHA-KETOGLUTARATE-DEPENDENT DIOXYGENASE ALKB HOMOLOG 3"/>
    <property type="match status" value="1"/>
</dbReference>